<dbReference type="EMBL" id="QXBN01000030">
    <property type="protein sequence ID" value="RIT29566.1"/>
    <property type="molecule type" value="Genomic_DNA"/>
</dbReference>
<organism evidence="2 3">
    <name type="scientific">Mycobacteroides abscessus</name>
    <dbReference type="NCBI Taxonomy" id="36809"/>
    <lineage>
        <taxon>Bacteria</taxon>
        <taxon>Bacillati</taxon>
        <taxon>Actinomycetota</taxon>
        <taxon>Actinomycetes</taxon>
        <taxon>Mycobacteriales</taxon>
        <taxon>Mycobacteriaceae</taxon>
        <taxon>Mycobacteroides</taxon>
    </lineage>
</organism>
<protein>
    <submittedName>
        <fullName evidence="2">Uncharacterized protein</fullName>
    </submittedName>
</protein>
<evidence type="ECO:0000313" key="2">
    <source>
        <dbReference type="EMBL" id="RIT29566.1"/>
    </source>
</evidence>
<accession>A0ABD7HHK2</accession>
<comment type="caution">
    <text evidence="2">The sequence shown here is derived from an EMBL/GenBank/DDBJ whole genome shotgun (WGS) entry which is preliminary data.</text>
</comment>
<name>A0ABD7HHK2_9MYCO</name>
<dbReference type="AlphaFoldDB" id="A0ABD7HHK2"/>
<feature type="compositionally biased region" description="Low complexity" evidence="1">
    <location>
        <begin position="220"/>
        <end position="241"/>
    </location>
</feature>
<feature type="compositionally biased region" description="Low complexity" evidence="1">
    <location>
        <begin position="253"/>
        <end position="286"/>
    </location>
</feature>
<proteinExistence type="predicted"/>
<feature type="compositionally biased region" description="Low complexity" evidence="1">
    <location>
        <begin position="389"/>
        <end position="414"/>
    </location>
</feature>
<reference evidence="2 3" key="1">
    <citation type="submission" date="2018-08" db="EMBL/GenBank/DDBJ databases">
        <title>Linezolid Resistance in Mycobacterium abscessus: MIC Distribution and Comprehensive Investigation of Resistance Mechanisms.</title>
        <authorList>
            <person name="Ye M."/>
            <person name="Xu L."/>
            <person name="Zou Y."/>
            <person name="Li B."/>
            <person name="Guo Q."/>
            <person name="Zhang Y."/>
            <person name="Zhan M."/>
            <person name="Xu B."/>
            <person name="Yu F."/>
            <person name="Zhang Z."/>
            <person name="Chu H."/>
        </authorList>
    </citation>
    <scope>NUCLEOTIDE SEQUENCE [LARGE SCALE GENOMIC DNA]</scope>
    <source>
        <strain evidence="2 3">G143</strain>
    </source>
</reference>
<evidence type="ECO:0000313" key="3">
    <source>
        <dbReference type="Proteomes" id="UP000284557"/>
    </source>
</evidence>
<feature type="region of interest" description="Disordered" evidence="1">
    <location>
        <begin position="165"/>
        <end position="422"/>
    </location>
</feature>
<feature type="compositionally biased region" description="Low complexity" evidence="1">
    <location>
        <begin position="194"/>
        <end position="205"/>
    </location>
</feature>
<evidence type="ECO:0000256" key="1">
    <source>
        <dbReference type="SAM" id="MobiDB-lite"/>
    </source>
</evidence>
<feature type="compositionally biased region" description="Low complexity" evidence="1">
    <location>
        <begin position="317"/>
        <end position="355"/>
    </location>
</feature>
<feature type="compositionally biased region" description="Polar residues" evidence="1">
    <location>
        <begin position="290"/>
        <end position="300"/>
    </location>
</feature>
<feature type="compositionally biased region" description="Polar residues" evidence="1">
    <location>
        <begin position="171"/>
        <end position="186"/>
    </location>
</feature>
<sequence>MPVMSRSDIPKPVDDPFALVGDSWPTESESAYRDAKVFADNTATTVSTQSQSASDAEVRMADERGKTADSVSGGYGSAAAQLHAQALEYHTISAWMSDAAGSVLSAKRQISALVRSGTSEIRDALNSELSGTPATPSSSELTTKYQGEIVAVKTKLTTELDSIGHSLAGDSGSSRTPSYVSVSTKPTAEHADPHAAAASYTGAPGAPVPEPHQLPEMPRTTAPSGAESPSATSTPAPTASPHITNPTLANLVAGSTSPSGTPTAPSAKSSSGTTSGSASPSTTPAGKAAQASQPNEQRQAARSPVLPRVPSVPLPDLPTAAQAIATTVTSAAASQLPTSTAPSAPGSAQAPASTGITPGTSGAPPVTSAPPAGLAPIGSLPTVPPVTQAPPVAQASPASPTPGVQAPAPAQQATPAPPRGPVADAAWLQQRYGLSPGVELPKSENPLSPALFIAELPESEATLHRVLASLRHQFEAAGWGQPMAVATIKRGLESRTVYVTSDGLSIHPHGVLLPHGVLPLDEMTGLPATSELYGSLMVTDKLTALIPRNWEVETLLSTVPGGGSSQTSEQFQELVESGELFFCTLSRGRDDVDVDEALSLFARAAIGSAGCSELDVESARIRAARWVGTQPQGYLDVLARYYLADAAEAMSLGRWADAVYASEKYMNVTQSEKQVA</sequence>
<dbReference type="Proteomes" id="UP000284557">
    <property type="component" value="Unassembled WGS sequence"/>
</dbReference>
<gene>
    <name evidence="2" type="ORF">D2E76_24925</name>
</gene>